<reference evidence="2 3" key="2">
    <citation type="submission" date="2021-02" db="EMBL/GenBank/DDBJ databases">
        <title>Sulfurospirillum tamanensis sp. nov.</title>
        <authorList>
            <person name="Frolova A."/>
            <person name="Merkel A."/>
            <person name="Slobodkin A."/>
        </authorList>
    </citation>
    <scope>NUCLEOTIDE SEQUENCE [LARGE SCALE GENOMIC DNA]</scope>
    <source>
        <strain evidence="2 3">T05b</strain>
    </source>
</reference>
<evidence type="ECO:0000313" key="2">
    <source>
        <dbReference type="EMBL" id="MBN2965083.1"/>
    </source>
</evidence>
<keyword evidence="3" id="KW-1185">Reference proteome</keyword>
<protein>
    <submittedName>
        <fullName evidence="2">Uncharacterized protein</fullName>
    </submittedName>
</protein>
<feature type="signal peptide" evidence="1">
    <location>
        <begin position="1"/>
        <end position="21"/>
    </location>
</feature>
<dbReference type="RefSeq" id="WP_205459628.1">
    <property type="nucleotide sequence ID" value="NZ_JAFHKK010000023.1"/>
</dbReference>
<comment type="caution">
    <text evidence="2">The sequence shown here is derived from an EMBL/GenBank/DDBJ whole genome shotgun (WGS) entry which is preliminary data.</text>
</comment>
<evidence type="ECO:0000256" key="1">
    <source>
        <dbReference type="SAM" id="SignalP"/>
    </source>
</evidence>
<dbReference type="Proteomes" id="UP000703590">
    <property type="component" value="Unassembled WGS sequence"/>
</dbReference>
<evidence type="ECO:0000313" key="3">
    <source>
        <dbReference type="Proteomes" id="UP000703590"/>
    </source>
</evidence>
<reference evidence="3" key="1">
    <citation type="submission" date="2021-02" db="EMBL/GenBank/DDBJ databases">
        <title>Sulfurospirillum tamanensis sp. nov.</title>
        <authorList>
            <person name="Merkel A.Y."/>
        </authorList>
    </citation>
    <scope>NUCLEOTIDE SEQUENCE [LARGE SCALE GENOMIC DNA]</scope>
    <source>
        <strain evidence="3">T05b</strain>
    </source>
</reference>
<feature type="chain" id="PRO_5045088520" evidence="1">
    <location>
        <begin position="22"/>
        <end position="107"/>
    </location>
</feature>
<name>A0ABS2WU20_9BACT</name>
<reference evidence="2 3" key="3">
    <citation type="submission" date="2021-02" db="EMBL/GenBank/DDBJ databases">
        <authorList>
            <person name="Merkel A.Y."/>
        </authorList>
    </citation>
    <scope>NUCLEOTIDE SEQUENCE [LARGE SCALE GENOMIC DNA]</scope>
    <source>
        <strain evidence="2 3">T05b</strain>
    </source>
</reference>
<sequence>MRNKLSGALLALLLFAPLLYAHSPRKNIGGMYQHHTTLNTPVYKQATGTISEGYLGHPATLYARRMNATGVITLWIRYTSDSHTHQANGPEATRLINLYKHKALSHL</sequence>
<keyword evidence="1" id="KW-0732">Signal</keyword>
<gene>
    <name evidence="2" type="ORF">JWV37_09845</name>
</gene>
<dbReference type="EMBL" id="JAFHKK010000023">
    <property type="protein sequence ID" value="MBN2965083.1"/>
    <property type="molecule type" value="Genomic_DNA"/>
</dbReference>
<organism evidence="2 3">
    <name type="scientific">Sulfurospirillum tamanense</name>
    <dbReference type="NCBI Taxonomy" id="2813362"/>
    <lineage>
        <taxon>Bacteria</taxon>
        <taxon>Pseudomonadati</taxon>
        <taxon>Campylobacterota</taxon>
        <taxon>Epsilonproteobacteria</taxon>
        <taxon>Campylobacterales</taxon>
        <taxon>Sulfurospirillaceae</taxon>
        <taxon>Sulfurospirillum</taxon>
    </lineage>
</organism>
<proteinExistence type="predicted"/>
<accession>A0ABS2WU20</accession>